<proteinExistence type="predicted"/>
<evidence type="ECO:0000313" key="2">
    <source>
        <dbReference type="Proteomes" id="UP001418444"/>
    </source>
</evidence>
<dbReference type="Proteomes" id="UP001418444">
    <property type="component" value="Unassembled WGS sequence"/>
</dbReference>
<sequence>MTILSPLIPSEDLAALRSALREHAAGQQEESASAQLRRRIVRAAQERAAHAERAFEIESAEYVARHLSTAIRACDHEKRRLRALHADVLETRAAARELAREVTL</sequence>
<organism evidence="1 2">
    <name type="scientific">Gordonia caeni</name>
    <dbReference type="NCBI Taxonomy" id="1007097"/>
    <lineage>
        <taxon>Bacteria</taxon>
        <taxon>Bacillati</taxon>
        <taxon>Actinomycetota</taxon>
        <taxon>Actinomycetes</taxon>
        <taxon>Mycobacteriales</taxon>
        <taxon>Gordoniaceae</taxon>
        <taxon>Gordonia</taxon>
    </lineage>
</organism>
<name>A0ABP7PBA0_9ACTN</name>
<accession>A0ABP7PBA0</accession>
<protein>
    <submittedName>
        <fullName evidence="1">Uncharacterized protein</fullName>
    </submittedName>
</protein>
<reference evidence="2" key="1">
    <citation type="journal article" date="2019" name="Int. J. Syst. Evol. Microbiol.">
        <title>The Global Catalogue of Microorganisms (GCM) 10K type strain sequencing project: providing services to taxonomists for standard genome sequencing and annotation.</title>
        <authorList>
            <consortium name="The Broad Institute Genomics Platform"/>
            <consortium name="The Broad Institute Genome Sequencing Center for Infectious Disease"/>
            <person name="Wu L."/>
            <person name="Ma J."/>
        </authorList>
    </citation>
    <scope>NUCLEOTIDE SEQUENCE [LARGE SCALE GENOMIC DNA]</scope>
    <source>
        <strain evidence="2">JCM 16923</strain>
    </source>
</reference>
<gene>
    <name evidence="1" type="ORF">GCM10022231_23790</name>
</gene>
<dbReference type="RefSeq" id="WP_344783965.1">
    <property type="nucleotide sequence ID" value="NZ_BAAAZW010000006.1"/>
</dbReference>
<comment type="caution">
    <text evidence="1">The sequence shown here is derived from an EMBL/GenBank/DDBJ whole genome shotgun (WGS) entry which is preliminary data.</text>
</comment>
<keyword evidence="2" id="KW-1185">Reference proteome</keyword>
<evidence type="ECO:0000313" key="1">
    <source>
        <dbReference type="EMBL" id="GAA3962792.1"/>
    </source>
</evidence>
<dbReference type="EMBL" id="BAAAZW010000006">
    <property type="protein sequence ID" value="GAA3962792.1"/>
    <property type="molecule type" value="Genomic_DNA"/>
</dbReference>